<evidence type="ECO:0000256" key="2">
    <source>
        <dbReference type="ARBA" id="ARBA00023125"/>
    </source>
</evidence>
<evidence type="ECO:0000313" key="6">
    <source>
        <dbReference type="EMBL" id="PJF31301.1"/>
    </source>
</evidence>
<dbReference type="PANTHER" id="PTHR43214">
    <property type="entry name" value="TWO-COMPONENT RESPONSE REGULATOR"/>
    <property type="match status" value="1"/>
</dbReference>
<dbReference type="PROSITE" id="PS00622">
    <property type="entry name" value="HTH_LUXR_1"/>
    <property type="match status" value="1"/>
</dbReference>
<keyword evidence="2 6" id="KW-0238">DNA-binding</keyword>
<reference evidence="6 7" key="1">
    <citation type="submission" date="2017-11" db="EMBL/GenBank/DDBJ databases">
        <title>Evolution of Phototrophy in the Chloroflexi Phylum Driven by Horizontal Gene Transfer.</title>
        <authorList>
            <person name="Ward L.M."/>
            <person name="Hemp J."/>
            <person name="Shih P.M."/>
            <person name="Mcglynn S.E."/>
            <person name="Fischer W."/>
        </authorList>
    </citation>
    <scope>NUCLEOTIDE SEQUENCE [LARGE SCALE GENOMIC DNA]</scope>
    <source>
        <strain evidence="6">CP2_2F</strain>
    </source>
</reference>
<dbReference type="PROSITE" id="PS50043">
    <property type="entry name" value="HTH_LUXR_2"/>
    <property type="match status" value="1"/>
</dbReference>
<dbReference type="CDD" id="cd17535">
    <property type="entry name" value="REC_NarL-like"/>
    <property type="match status" value="1"/>
</dbReference>
<feature type="domain" description="Response regulatory" evidence="5">
    <location>
        <begin position="9"/>
        <end position="125"/>
    </location>
</feature>
<evidence type="ECO:0000259" key="4">
    <source>
        <dbReference type="PROSITE" id="PS50043"/>
    </source>
</evidence>
<keyword evidence="1 3" id="KW-0597">Phosphoprotein</keyword>
<dbReference type="EMBL" id="PGTK01000004">
    <property type="protein sequence ID" value="PJF31301.1"/>
    <property type="molecule type" value="Genomic_DNA"/>
</dbReference>
<evidence type="ECO:0000313" key="7">
    <source>
        <dbReference type="Proteomes" id="UP000228921"/>
    </source>
</evidence>
<dbReference type="PROSITE" id="PS50110">
    <property type="entry name" value="RESPONSE_REGULATORY"/>
    <property type="match status" value="1"/>
</dbReference>
<dbReference type="GO" id="GO:0006355">
    <property type="term" value="P:regulation of DNA-templated transcription"/>
    <property type="evidence" value="ECO:0007669"/>
    <property type="project" value="InterPro"/>
</dbReference>
<dbReference type="SMART" id="SM00448">
    <property type="entry name" value="REC"/>
    <property type="match status" value="1"/>
</dbReference>
<dbReference type="SMART" id="SM00421">
    <property type="entry name" value="HTH_LUXR"/>
    <property type="match status" value="1"/>
</dbReference>
<dbReference type="InterPro" id="IPR058245">
    <property type="entry name" value="NreC/VraR/RcsB-like_REC"/>
</dbReference>
<dbReference type="SUPFAM" id="SSF52172">
    <property type="entry name" value="CheY-like"/>
    <property type="match status" value="1"/>
</dbReference>
<dbReference type="InterPro" id="IPR001789">
    <property type="entry name" value="Sig_transdc_resp-reg_receiver"/>
</dbReference>
<name>A0A2M8P172_9CHLR</name>
<dbReference type="Gene3D" id="3.40.50.2300">
    <property type="match status" value="1"/>
</dbReference>
<protein>
    <submittedName>
        <fullName evidence="6">DNA-binding response regulator</fullName>
    </submittedName>
</protein>
<proteinExistence type="predicted"/>
<dbReference type="AlphaFoldDB" id="A0A2M8P172"/>
<dbReference type="PANTHER" id="PTHR43214:SF43">
    <property type="entry name" value="TWO-COMPONENT RESPONSE REGULATOR"/>
    <property type="match status" value="1"/>
</dbReference>
<feature type="domain" description="HTH luxR-type" evidence="4">
    <location>
        <begin position="151"/>
        <end position="216"/>
    </location>
</feature>
<dbReference type="Proteomes" id="UP000228921">
    <property type="component" value="Unassembled WGS sequence"/>
</dbReference>
<gene>
    <name evidence="6" type="ORF">CUN51_05075</name>
</gene>
<dbReference type="Pfam" id="PF00196">
    <property type="entry name" value="GerE"/>
    <property type="match status" value="1"/>
</dbReference>
<dbReference type="GO" id="GO:0003677">
    <property type="term" value="F:DNA binding"/>
    <property type="evidence" value="ECO:0007669"/>
    <property type="project" value="UniProtKB-KW"/>
</dbReference>
<dbReference type="GO" id="GO:0000160">
    <property type="term" value="P:phosphorelay signal transduction system"/>
    <property type="evidence" value="ECO:0007669"/>
    <property type="project" value="InterPro"/>
</dbReference>
<evidence type="ECO:0000256" key="3">
    <source>
        <dbReference type="PROSITE-ProRule" id="PRU00169"/>
    </source>
</evidence>
<dbReference type="InterPro" id="IPR016032">
    <property type="entry name" value="Sig_transdc_resp-reg_C-effctor"/>
</dbReference>
<organism evidence="6 7">
    <name type="scientific">Candidatus Thermofonsia Clade 1 bacterium</name>
    <dbReference type="NCBI Taxonomy" id="2364210"/>
    <lineage>
        <taxon>Bacteria</taxon>
        <taxon>Bacillati</taxon>
        <taxon>Chloroflexota</taxon>
        <taxon>Candidatus Thermofontia</taxon>
        <taxon>Candidatus Thermofonsia Clade 1</taxon>
    </lineage>
</organism>
<dbReference type="SUPFAM" id="SSF46894">
    <property type="entry name" value="C-terminal effector domain of the bipartite response regulators"/>
    <property type="match status" value="1"/>
</dbReference>
<dbReference type="InterPro" id="IPR000792">
    <property type="entry name" value="Tscrpt_reg_LuxR_C"/>
</dbReference>
<feature type="modified residue" description="4-aspartylphosphate" evidence="3">
    <location>
        <position position="60"/>
    </location>
</feature>
<dbReference type="InterPro" id="IPR011006">
    <property type="entry name" value="CheY-like_superfamily"/>
</dbReference>
<dbReference type="InterPro" id="IPR039420">
    <property type="entry name" value="WalR-like"/>
</dbReference>
<sequence length="224" mass="24669">MSQTPHPIRILIADDHEVVRMGIRALIQQHSHLRVVAEAATGEEAVELALQHKPDVVVMDVRMPGMLGVEACQKIVQQLPNTRVVMLTSYAEDDLLFAAIRAGASGYVLKRIGSDDLIRTIEAVGRGESALDPSMTEAIFRELRQTEKNKEAALFAELTSQEMRVLALIADGLTNREIASRLFLGEGTVRNYVSNLLSKLNLSNRAEAAAFAVQHHIKEHLASE</sequence>
<dbReference type="Pfam" id="PF00072">
    <property type="entry name" value="Response_reg"/>
    <property type="match status" value="1"/>
</dbReference>
<comment type="caution">
    <text evidence="6">The sequence shown here is derived from an EMBL/GenBank/DDBJ whole genome shotgun (WGS) entry which is preliminary data.</text>
</comment>
<dbReference type="PRINTS" id="PR00038">
    <property type="entry name" value="HTHLUXR"/>
</dbReference>
<accession>A0A2M8P172</accession>
<evidence type="ECO:0000259" key="5">
    <source>
        <dbReference type="PROSITE" id="PS50110"/>
    </source>
</evidence>
<dbReference type="CDD" id="cd06170">
    <property type="entry name" value="LuxR_C_like"/>
    <property type="match status" value="1"/>
</dbReference>
<evidence type="ECO:0000256" key="1">
    <source>
        <dbReference type="ARBA" id="ARBA00022553"/>
    </source>
</evidence>